<dbReference type="EMBL" id="SRLO01000478">
    <property type="protein sequence ID" value="TNN54668.1"/>
    <property type="molecule type" value="Genomic_DNA"/>
</dbReference>
<evidence type="ECO:0000313" key="1">
    <source>
        <dbReference type="EMBL" id="TNN54668.1"/>
    </source>
</evidence>
<protein>
    <submittedName>
        <fullName evidence="1">Uncharacterized protein</fullName>
    </submittedName>
</protein>
<accession>A0A4Z2GM26</accession>
<keyword evidence="2" id="KW-1185">Reference proteome</keyword>
<organism evidence="1 2">
    <name type="scientific">Liparis tanakae</name>
    <name type="common">Tanaka's snailfish</name>
    <dbReference type="NCBI Taxonomy" id="230148"/>
    <lineage>
        <taxon>Eukaryota</taxon>
        <taxon>Metazoa</taxon>
        <taxon>Chordata</taxon>
        <taxon>Craniata</taxon>
        <taxon>Vertebrata</taxon>
        <taxon>Euteleostomi</taxon>
        <taxon>Actinopterygii</taxon>
        <taxon>Neopterygii</taxon>
        <taxon>Teleostei</taxon>
        <taxon>Neoteleostei</taxon>
        <taxon>Acanthomorphata</taxon>
        <taxon>Eupercaria</taxon>
        <taxon>Perciformes</taxon>
        <taxon>Cottioidei</taxon>
        <taxon>Cottales</taxon>
        <taxon>Liparidae</taxon>
        <taxon>Liparis</taxon>
    </lineage>
</organism>
<evidence type="ECO:0000313" key="2">
    <source>
        <dbReference type="Proteomes" id="UP000314294"/>
    </source>
</evidence>
<gene>
    <name evidence="1" type="ORF">EYF80_035150</name>
</gene>
<proteinExistence type="predicted"/>
<name>A0A4Z2GM26_9TELE</name>
<reference evidence="1 2" key="1">
    <citation type="submission" date="2019-03" db="EMBL/GenBank/DDBJ databases">
        <title>First draft genome of Liparis tanakae, snailfish: a comprehensive survey of snailfish specific genes.</title>
        <authorList>
            <person name="Kim W."/>
            <person name="Song I."/>
            <person name="Jeong J.-H."/>
            <person name="Kim D."/>
            <person name="Kim S."/>
            <person name="Ryu S."/>
            <person name="Song J.Y."/>
            <person name="Lee S.K."/>
        </authorList>
    </citation>
    <scope>NUCLEOTIDE SEQUENCE [LARGE SCALE GENOMIC DNA]</scope>
    <source>
        <tissue evidence="1">Muscle</tissue>
    </source>
</reference>
<comment type="caution">
    <text evidence="1">The sequence shown here is derived from an EMBL/GenBank/DDBJ whole genome shotgun (WGS) entry which is preliminary data.</text>
</comment>
<sequence>MLFHDWCFCKAVRVHAAQHAAQHAARPEQRGLQRGREKGAIRGVRREAFLPDSSCFMERSAALLNLHIELS</sequence>
<dbReference type="Proteomes" id="UP000314294">
    <property type="component" value="Unassembled WGS sequence"/>
</dbReference>
<dbReference type="AlphaFoldDB" id="A0A4Z2GM26"/>